<evidence type="ECO:0000313" key="6">
    <source>
        <dbReference type="Proteomes" id="UP000007801"/>
    </source>
</evidence>
<reference evidence="5 6" key="1">
    <citation type="journal article" date="2007" name="Nature">
        <title>Evolution of genes and genomes on the Drosophila phylogeny.</title>
        <authorList>
            <consortium name="Drosophila 12 Genomes Consortium"/>
            <person name="Clark A.G."/>
            <person name="Eisen M.B."/>
            <person name="Smith D.R."/>
            <person name="Bergman C.M."/>
            <person name="Oliver B."/>
            <person name="Markow T.A."/>
            <person name="Kaufman T.C."/>
            <person name="Kellis M."/>
            <person name="Gelbart W."/>
            <person name="Iyer V.N."/>
            <person name="Pollard D.A."/>
            <person name="Sackton T.B."/>
            <person name="Larracuente A.M."/>
            <person name="Singh N.D."/>
            <person name="Abad J.P."/>
            <person name="Abt D.N."/>
            <person name="Adryan B."/>
            <person name="Aguade M."/>
            <person name="Akashi H."/>
            <person name="Anderson W.W."/>
            <person name="Aquadro C.F."/>
            <person name="Ardell D.H."/>
            <person name="Arguello R."/>
            <person name="Artieri C.G."/>
            <person name="Barbash D.A."/>
            <person name="Barker D."/>
            <person name="Barsanti P."/>
            <person name="Batterham P."/>
            <person name="Batzoglou S."/>
            <person name="Begun D."/>
            <person name="Bhutkar A."/>
            <person name="Blanco E."/>
            <person name="Bosak S.A."/>
            <person name="Bradley R.K."/>
            <person name="Brand A.D."/>
            <person name="Brent M.R."/>
            <person name="Brooks A.N."/>
            <person name="Brown R.H."/>
            <person name="Butlin R.K."/>
            <person name="Caggese C."/>
            <person name="Calvi B.R."/>
            <person name="Bernardo de Carvalho A."/>
            <person name="Caspi A."/>
            <person name="Castrezana S."/>
            <person name="Celniker S.E."/>
            <person name="Chang J.L."/>
            <person name="Chapple C."/>
            <person name="Chatterji S."/>
            <person name="Chinwalla A."/>
            <person name="Civetta A."/>
            <person name="Clifton S.W."/>
            <person name="Comeron J.M."/>
            <person name="Costello J.C."/>
            <person name="Coyne J.A."/>
            <person name="Daub J."/>
            <person name="David R.G."/>
            <person name="Delcher A.L."/>
            <person name="Delehaunty K."/>
            <person name="Do C.B."/>
            <person name="Ebling H."/>
            <person name="Edwards K."/>
            <person name="Eickbush T."/>
            <person name="Evans J.D."/>
            <person name="Filipski A."/>
            <person name="Findeiss S."/>
            <person name="Freyhult E."/>
            <person name="Fulton L."/>
            <person name="Fulton R."/>
            <person name="Garcia A.C."/>
            <person name="Gardiner A."/>
            <person name="Garfield D.A."/>
            <person name="Garvin B.E."/>
            <person name="Gibson G."/>
            <person name="Gilbert D."/>
            <person name="Gnerre S."/>
            <person name="Godfrey J."/>
            <person name="Good R."/>
            <person name="Gotea V."/>
            <person name="Gravely B."/>
            <person name="Greenberg A.J."/>
            <person name="Griffiths-Jones S."/>
            <person name="Gross S."/>
            <person name="Guigo R."/>
            <person name="Gustafson E.A."/>
            <person name="Haerty W."/>
            <person name="Hahn M.W."/>
            <person name="Halligan D.L."/>
            <person name="Halpern A.L."/>
            <person name="Halter G.M."/>
            <person name="Han M.V."/>
            <person name="Heger A."/>
            <person name="Hillier L."/>
            <person name="Hinrichs A.S."/>
            <person name="Holmes I."/>
            <person name="Hoskins R.A."/>
            <person name="Hubisz M.J."/>
            <person name="Hultmark D."/>
            <person name="Huntley M.A."/>
            <person name="Jaffe D.B."/>
            <person name="Jagadeeshan S."/>
            <person name="Jeck W.R."/>
            <person name="Johnson J."/>
            <person name="Jones C.D."/>
            <person name="Jordan W.C."/>
            <person name="Karpen G.H."/>
            <person name="Kataoka E."/>
            <person name="Keightley P.D."/>
            <person name="Kheradpour P."/>
            <person name="Kirkness E.F."/>
            <person name="Koerich L.B."/>
            <person name="Kristiansen K."/>
            <person name="Kudrna D."/>
            <person name="Kulathinal R.J."/>
            <person name="Kumar S."/>
            <person name="Kwok R."/>
            <person name="Lander E."/>
            <person name="Langley C.H."/>
            <person name="Lapoint R."/>
            <person name="Lazzaro B.P."/>
            <person name="Lee S.J."/>
            <person name="Levesque L."/>
            <person name="Li R."/>
            <person name="Lin C.F."/>
            <person name="Lin M.F."/>
            <person name="Lindblad-Toh K."/>
            <person name="Llopart A."/>
            <person name="Long M."/>
            <person name="Low L."/>
            <person name="Lozovsky E."/>
            <person name="Lu J."/>
            <person name="Luo M."/>
            <person name="Machado C.A."/>
            <person name="Makalowski W."/>
            <person name="Marzo M."/>
            <person name="Matsuda M."/>
            <person name="Matzkin L."/>
            <person name="McAllister B."/>
            <person name="McBride C.S."/>
            <person name="McKernan B."/>
            <person name="McKernan K."/>
            <person name="Mendez-Lago M."/>
            <person name="Minx P."/>
            <person name="Mollenhauer M.U."/>
            <person name="Montooth K."/>
            <person name="Mount S.M."/>
            <person name="Mu X."/>
            <person name="Myers E."/>
            <person name="Negre B."/>
            <person name="Newfeld S."/>
            <person name="Nielsen R."/>
            <person name="Noor M.A."/>
            <person name="O'Grady P."/>
            <person name="Pachter L."/>
            <person name="Papaceit M."/>
            <person name="Parisi M.J."/>
            <person name="Parisi M."/>
            <person name="Parts L."/>
            <person name="Pedersen J.S."/>
            <person name="Pesole G."/>
            <person name="Phillippy A.M."/>
            <person name="Ponting C.P."/>
            <person name="Pop M."/>
            <person name="Porcelli D."/>
            <person name="Powell J.R."/>
            <person name="Prohaska S."/>
            <person name="Pruitt K."/>
            <person name="Puig M."/>
            <person name="Quesneville H."/>
            <person name="Ram K.R."/>
            <person name="Rand D."/>
            <person name="Rasmussen M.D."/>
            <person name="Reed L.K."/>
            <person name="Reenan R."/>
            <person name="Reily A."/>
            <person name="Remington K.A."/>
            <person name="Rieger T.T."/>
            <person name="Ritchie M.G."/>
            <person name="Robin C."/>
            <person name="Rogers Y.H."/>
            <person name="Rohde C."/>
            <person name="Rozas J."/>
            <person name="Rubenfield M.J."/>
            <person name="Ruiz A."/>
            <person name="Russo S."/>
            <person name="Salzberg S.L."/>
            <person name="Sanchez-Gracia A."/>
            <person name="Saranga D.J."/>
            <person name="Sato H."/>
            <person name="Schaeffer S.W."/>
            <person name="Schatz M.C."/>
            <person name="Schlenke T."/>
            <person name="Schwartz R."/>
            <person name="Segarra C."/>
            <person name="Singh R.S."/>
            <person name="Sirot L."/>
            <person name="Sirota M."/>
            <person name="Sisneros N.B."/>
            <person name="Smith C.D."/>
            <person name="Smith T.F."/>
            <person name="Spieth J."/>
            <person name="Stage D.E."/>
            <person name="Stark A."/>
            <person name="Stephan W."/>
            <person name="Strausberg R.L."/>
            <person name="Strempel S."/>
            <person name="Sturgill D."/>
            <person name="Sutton G."/>
            <person name="Sutton G.G."/>
            <person name="Tao W."/>
            <person name="Teichmann S."/>
            <person name="Tobari Y.N."/>
            <person name="Tomimura Y."/>
            <person name="Tsolas J.M."/>
            <person name="Valente V.L."/>
            <person name="Venter E."/>
            <person name="Venter J.C."/>
            <person name="Vicario S."/>
            <person name="Vieira F.G."/>
            <person name="Vilella A.J."/>
            <person name="Villasante A."/>
            <person name="Walenz B."/>
            <person name="Wang J."/>
            <person name="Wasserman M."/>
            <person name="Watts T."/>
            <person name="Wilson D."/>
            <person name="Wilson R.K."/>
            <person name="Wing R.A."/>
            <person name="Wolfner M.F."/>
            <person name="Wong A."/>
            <person name="Wong G.K."/>
            <person name="Wu C.I."/>
            <person name="Wu G."/>
            <person name="Yamamoto D."/>
            <person name="Yang H.P."/>
            <person name="Yang S.P."/>
            <person name="Yorke J.A."/>
            <person name="Yoshida K."/>
            <person name="Zdobnov E."/>
            <person name="Zhang P."/>
            <person name="Zhang Y."/>
            <person name="Zimin A.V."/>
            <person name="Baldwin J."/>
            <person name="Abdouelleil A."/>
            <person name="Abdulkadir J."/>
            <person name="Abebe A."/>
            <person name="Abera B."/>
            <person name="Abreu J."/>
            <person name="Acer S.C."/>
            <person name="Aftuck L."/>
            <person name="Alexander A."/>
            <person name="An P."/>
            <person name="Anderson E."/>
            <person name="Anderson S."/>
            <person name="Arachi H."/>
            <person name="Azer M."/>
            <person name="Bachantsang P."/>
            <person name="Barry A."/>
            <person name="Bayul T."/>
            <person name="Berlin A."/>
            <person name="Bessette D."/>
            <person name="Bloom T."/>
            <person name="Blye J."/>
            <person name="Boguslavskiy L."/>
            <person name="Bonnet C."/>
            <person name="Boukhgalter B."/>
            <person name="Bourzgui I."/>
            <person name="Brown A."/>
            <person name="Cahill P."/>
            <person name="Channer S."/>
            <person name="Cheshatsang Y."/>
            <person name="Chuda L."/>
            <person name="Citroen M."/>
            <person name="Collymore A."/>
            <person name="Cooke P."/>
            <person name="Costello M."/>
            <person name="D'Aco K."/>
            <person name="Daza R."/>
            <person name="De Haan G."/>
            <person name="DeGray S."/>
            <person name="DeMaso C."/>
            <person name="Dhargay N."/>
            <person name="Dooley K."/>
            <person name="Dooley E."/>
            <person name="Doricent M."/>
            <person name="Dorje P."/>
            <person name="Dorjee K."/>
            <person name="Dupes A."/>
            <person name="Elong R."/>
            <person name="Falk J."/>
            <person name="Farina A."/>
            <person name="Faro S."/>
            <person name="Ferguson D."/>
            <person name="Fisher S."/>
            <person name="Foley C.D."/>
            <person name="Franke A."/>
            <person name="Friedrich D."/>
            <person name="Gadbois L."/>
            <person name="Gearin G."/>
            <person name="Gearin C.R."/>
            <person name="Giannoukos G."/>
            <person name="Goode T."/>
            <person name="Graham J."/>
            <person name="Grandbois E."/>
            <person name="Grewal S."/>
            <person name="Gyaltsen K."/>
            <person name="Hafez N."/>
            <person name="Hagos B."/>
            <person name="Hall J."/>
            <person name="Henson C."/>
            <person name="Hollinger A."/>
            <person name="Honan T."/>
            <person name="Huard M.D."/>
            <person name="Hughes L."/>
            <person name="Hurhula B."/>
            <person name="Husby M.E."/>
            <person name="Kamat A."/>
            <person name="Kanga B."/>
            <person name="Kashin S."/>
            <person name="Khazanovich D."/>
            <person name="Kisner P."/>
            <person name="Lance K."/>
            <person name="Lara M."/>
            <person name="Lee W."/>
            <person name="Lennon N."/>
            <person name="Letendre F."/>
            <person name="LeVine R."/>
            <person name="Lipovsky A."/>
            <person name="Liu X."/>
            <person name="Liu J."/>
            <person name="Liu S."/>
            <person name="Lokyitsang T."/>
            <person name="Lokyitsang Y."/>
            <person name="Lubonja R."/>
            <person name="Lui A."/>
            <person name="MacDonald P."/>
            <person name="Magnisalis V."/>
            <person name="Maru K."/>
            <person name="Matthews C."/>
            <person name="McCusker W."/>
            <person name="McDonough S."/>
            <person name="Mehta T."/>
            <person name="Meldrim J."/>
            <person name="Meneus L."/>
            <person name="Mihai O."/>
            <person name="Mihalev A."/>
            <person name="Mihova T."/>
            <person name="Mittelman R."/>
            <person name="Mlenga V."/>
            <person name="Montmayeur A."/>
            <person name="Mulrain L."/>
            <person name="Navidi A."/>
            <person name="Naylor J."/>
            <person name="Negash T."/>
            <person name="Nguyen T."/>
            <person name="Nguyen N."/>
            <person name="Nicol R."/>
            <person name="Norbu C."/>
            <person name="Norbu N."/>
            <person name="Novod N."/>
            <person name="O'Neill B."/>
            <person name="Osman S."/>
            <person name="Markiewicz E."/>
            <person name="Oyono O.L."/>
            <person name="Patti C."/>
            <person name="Phunkhang P."/>
            <person name="Pierre F."/>
            <person name="Priest M."/>
            <person name="Raghuraman S."/>
            <person name="Rege F."/>
            <person name="Reyes R."/>
            <person name="Rise C."/>
            <person name="Rogov P."/>
            <person name="Ross K."/>
            <person name="Ryan E."/>
            <person name="Settipalli S."/>
            <person name="Shea T."/>
            <person name="Sherpa N."/>
            <person name="Shi L."/>
            <person name="Shih D."/>
            <person name="Sparrow T."/>
            <person name="Spaulding J."/>
            <person name="Stalker J."/>
            <person name="Stange-Thomann N."/>
            <person name="Stavropoulos S."/>
            <person name="Stone C."/>
            <person name="Strader C."/>
            <person name="Tesfaye S."/>
            <person name="Thomson T."/>
            <person name="Thoulutsang Y."/>
            <person name="Thoulutsang D."/>
            <person name="Topham K."/>
            <person name="Topping I."/>
            <person name="Tsamla T."/>
            <person name="Vassiliev H."/>
            <person name="Vo A."/>
            <person name="Wangchuk T."/>
            <person name="Wangdi T."/>
            <person name="Weiand M."/>
            <person name="Wilkinson J."/>
            <person name="Wilson A."/>
            <person name="Yadav S."/>
            <person name="Young G."/>
            <person name="Yu Q."/>
            <person name="Zembek L."/>
            <person name="Zhong D."/>
            <person name="Zimmer A."/>
            <person name="Zwirko Z."/>
            <person name="Jaffe D.B."/>
            <person name="Alvarez P."/>
            <person name="Brockman W."/>
            <person name="Butler J."/>
            <person name="Chin C."/>
            <person name="Gnerre S."/>
            <person name="Grabherr M."/>
            <person name="Kleber M."/>
            <person name="Mauceli E."/>
            <person name="MacCallum I."/>
        </authorList>
    </citation>
    <scope>NUCLEOTIDE SEQUENCE [LARGE SCALE GENOMIC DNA]</scope>
    <source>
        <strain evidence="6">Tucson 14024-0371.13</strain>
    </source>
</reference>
<dbReference type="OrthoDB" id="268428at2759"/>
<dbReference type="Gene3D" id="3.60.20.10">
    <property type="entry name" value="Glutamine Phosphoribosylpyrophosphate, subunit 1, domain 1"/>
    <property type="match status" value="1"/>
</dbReference>
<dbReference type="KEGG" id="dan:6503460"/>
<comment type="subcellular location">
    <subcellularLocation>
        <location evidence="1">Nucleus</location>
    </subcellularLocation>
</comment>
<evidence type="ECO:0000313" key="5">
    <source>
        <dbReference type="EMBL" id="EDV44914.2"/>
    </source>
</evidence>
<dbReference type="GO" id="GO:0005737">
    <property type="term" value="C:cytoplasm"/>
    <property type="evidence" value="ECO:0007669"/>
    <property type="project" value="TreeGrafter"/>
</dbReference>
<dbReference type="InParanoid" id="B3N2T0"/>
<dbReference type="SMR" id="B3N2T0"/>
<dbReference type="PANTHER" id="PTHR32194:SF2">
    <property type="entry name" value="PROTEASOME SUBUNIT BETA TYPE-1"/>
    <property type="match status" value="1"/>
</dbReference>
<evidence type="ECO:0000256" key="2">
    <source>
        <dbReference type="ARBA" id="ARBA00022490"/>
    </source>
</evidence>
<comment type="subunit">
    <text evidence="4">The 26S proteasome consists of a 20S proteasome core and two 19S regulatory subunits. The 20S proteasome core is composed of 28 subunits that are arranged in four stacked rings, resulting in a barrel-shaped structure. The two end rings are each formed by seven alpha subunits, and the two central rings are each formed by seven beta subunits. The catalytic chamber with the active sites is on the inside of the barrel.</text>
</comment>
<name>B3N2T0_DROAN</name>
<keyword evidence="2" id="KW-0963">Cytoplasm</keyword>
<dbReference type="InterPro" id="IPR001353">
    <property type="entry name" value="Proteasome_sua/b"/>
</dbReference>
<dbReference type="eggNOG" id="KOG0177">
    <property type="taxonomic scope" value="Eukaryota"/>
</dbReference>
<proteinExistence type="predicted"/>
<dbReference type="EMBL" id="CH908380">
    <property type="protein sequence ID" value="EDV44914.2"/>
    <property type="molecule type" value="Genomic_DNA"/>
</dbReference>
<evidence type="ECO:0000256" key="1">
    <source>
        <dbReference type="ARBA" id="ARBA00004123"/>
    </source>
</evidence>
<dbReference type="GO" id="GO:0051603">
    <property type="term" value="P:proteolysis involved in protein catabolic process"/>
    <property type="evidence" value="ECO:0007669"/>
    <property type="project" value="InterPro"/>
</dbReference>
<dbReference type="GO" id="GO:0016787">
    <property type="term" value="F:hydrolase activity"/>
    <property type="evidence" value="ECO:0007669"/>
    <property type="project" value="UniProtKB-KW"/>
</dbReference>
<dbReference type="FunCoup" id="B3N2T0">
    <property type="interactions" value="283"/>
</dbReference>
<gene>
    <name evidence="5" type="primary">Dana\GF20768</name>
    <name evidence="5" type="synonym">dana_GLEANR_4015</name>
    <name evidence="5" type="ORF">GF20768</name>
</gene>
<evidence type="ECO:0000256" key="3">
    <source>
        <dbReference type="ARBA" id="ARBA00022942"/>
    </source>
</evidence>
<dbReference type="STRING" id="7217.B3N2T0"/>
<dbReference type="Proteomes" id="UP000007801">
    <property type="component" value="Unassembled WGS sequence"/>
</dbReference>
<dbReference type="GO" id="GO:0005634">
    <property type="term" value="C:nucleus"/>
    <property type="evidence" value="ECO:0007669"/>
    <property type="project" value="UniProtKB-SubCell"/>
</dbReference>
<organism evidence="5 6">
    <name type="scientific">Drosophila ananassae</name>
    <name type="common">Fruit fly</name>
    <dbReference type="NCBI Taxonomy" id="7217"/>
    <lineage>
        <taxon>Eukaryota</taxon>
        <taxon>Metazoa</taxon>
        <taxon>Ecdysozoa</taxon>
        <taxon>Arthropoda</taxon>
        <taxon>Hexapoda</taxon>
        <taxon>Insecta</taxon>
        <taxon>Pterygota</taxon>
        <taxon>Neoptera</taxon>
        <taxon>Endopterygota</taxon>
        <taxon>Diptera</taxon>
        <taxon>Brachycera</taxon>
        <taxon>Muscomorpha</taxon>
        <taxon>Ephydroidea</taxon>
        <taxon>Drosophilidae</taxon>
        <taxon>Drosophila</taxon>
        <taxon>Sophophora</taxon>
    </lineage>
</organism>
<dbReference type="InterPro" id="IPR023333">
    <property type="entry name" value="Proteasome_suB-type"/>
</dbReference>
<dbReference type="InterPro" id="IPR029055">
    <property type="entry name" value="Ntn_hydrolases_N"/>
</dbReference>
<dbReference type="PANTHER" id="PTHR32194">
    <property type="entry name" value="METALLOPROTEASE TLDD"/>
    <property type="match status" value="1"/>
</dbReference>
<dbReference type="Pfam" id="PF00227">
    <property type="entry name" value="Proteasome"/>
    <property type="match status" value="1"/>
</dbReference>
<evidence type="ECO:0000256" key="4">
    <source>
        <dbReference type="ARBA" id="ARBA00026071"/>
    </source>
</evidence>
<keyword evidence="3" id="KW-0647">Proteasome</keyword>
<keyword evidence="6" id="KW-1185">Reference proteome</keyword>
<accession>B3N2T0</accession>
<dbReference type="SUPFAM" id="SSF56235">
    <property type="entry name" value="N-terminal nucleophile aminohydrolases (Ntn hydrolases)"/>
    <property type="match status" value="1"/>
</dbReference>
<dbReference type="GO" id="GO:0005839">
    <property type="term" value="C:proteasome core complex"/>
    <property type="evidence" value="ECO:0007669"/>
    <property type="project" value="InterPro"/>
</dbReference>
<dbReference type="EC" id="3.4.25.-" evidence="5"/>
<protein>
    <submittedName>
        <fullName evidence="5">Uncharacterized protein, isoform A</fullName>
        <ecNumber evidence="5">3.4.25.-</ecNumber>
    </submittedName>
</protein>
<dbReference type="GeneID" id="6503460"/>
<dbReference type="HOGENOM" id="CLU_035750_12_1_1"/>
<dbReference type="AlphaFoldDB" id="B3N2T0"/>
<keyword evidence="5" id="KW-0378">Hydrolase</keyword>
<sequence>MMETILGLRGRDFVMLTSDTVRTKKIMVLNDEKSKIQRLTNFSMMAAAGDASDSLQFTDFIVRNMHLYKIINSYHMSIPAVVHFTRTHLASFLRCDTQRQLNLLLGGFDPWTGPELHYIDRFGSSTAILFGGHGAGIKFCGPIFDTLHSPYMDQREAYCILEKCVGEIQRRLWNQRNFDVFVMDQQGITQWETIKLQSFRKELLLKDRRKVDS</sequence>